<evidence type="ECO:0000256" key="1">
    <source>
        <dbReference type="ARBA" id="ARBA00004651"/>
    </source>
</evidence>
<feature type="transmembrane region" description="Helical" evidence="8">
    <location>
        <begin position="54"/>
        <end position="72"/>
    </location>
</feature>
<feature type="transmembrane region" description="Helical" evidence="8">
    <location>
        <begin position="409"/>
        <end position="429"/>
    </location>
</feature>
<keyword evidence="3" id="KW-1003">Cell membrane</keyword>
<evidence type="ECO:0000256" key="7">
    <source>
        <dbReference type="ARBA" id="ARBA00023251"/>
    </source>
</evidence>
<feature type="transmembrane region" description="Helical" evidence="8">
    <location>
        <begin position="107"/>
        <end position="130"/>
    </location>
</feature>
<dbReference type="SUPFAM" id="SSF103473">
    <property type="entry name" value="MFS general substrate transporter"/>
    <property type="match status" value="1"/>
</dbReference>
<reference evidence="10 11" key="1">
    <citation type="submission" date="2024-10" db="EMBL/GenBank/DDBJ databases">
        <title>The Natural Products Discovery Center: Release of the First 8490 Sequenced Strains for Exploring Actinobacteria Biosynthetic Diversity.</title>
        <authorList>
            <person name="Kalkreuter E."/>
            <person name="Kautsar S.A."/>
            <person name="Yang D."/>
            <person name="Bader C.D."/>
            <person name="Teijaro C.N."/>
            <person name="Fluegel L."/>
            <person name="Davis C.M."/>
            <person name="Simpson J.R."/>
            <person name="Lauterbach L."/>
            <person name="Steele A.D."/>
            <person name="Gui C."/>
            <person name="Meng S."/>
            <person name="Li G."/>
            <person name="Viehrig K."/>
            <person name="Ye F."/>
            <person name="Su P."/>
            <person name="Kiefer A.F."/>
            <person name="Nichols A."/>
            <person name="Cepeda A.J."/>
            <person name="Yan W."/>
            <person name="Fan B."/>
            <person name="Jiang Y."/>
            <person name="Adhikari A."/>
            <person name="Zheng C.-J."/>
            <person name="Schuster L."/>
            <person name="Cowan T.M."/>
            <person name="Smanski M.J."/>
            <person name="Chevrette M.G."/>
            <person name="De Carvalho L.P.S."/>
            <person name="Shen B."/>
        </authorList>
    </citation>
    <scope>NUCLEOTIDE SEQUENCE [LARGE SCALE GENOMIC DNA]</scope>
    <source>
        <strain evidence="10 11">NPDC006488</strain>
    </source>
</reference>
<evidence type="ECO:0000256" key="2">
    <source>
        <dbReference type="ARBA" id="ARBA00022448"/>
    </source>
</evidence>
<evidence type="ECO:0000313" key="10">
    <source>
        <dbReference type="EMBL" id="MFE9606860.1"/>
    </source>
</evidence>
<dbReference type="InterPro" id="IPR011701">
    <property type="entry name" value="MFS"/>
</dbReference>
<evidence type="ECO:0000256" key="5">
    <source>
        <dbReference type="ARBA" id="ARBA00022989"/>
    </source>
</evidence>
<keyword evidence="5 8" id="KW-1133">Transmembrane helix</keyword>
<feature type="transmembrane region" description="Helical" evidence="8">
    <location>
        <begin position="244"/>
        <end position="262"/>
    </location>
</feature>
<evidence type="ECO:0000259" key="9">
    <source>
        <dbReference type="PROSITE" id="PS50850"/>
    </source>
</evidence>
<accession>A0ABW6MQ73</accession>
<evidence type="ECO:0000256" key="8">
    <source>
        <dbReference type="SAM" id="Phobius"/>
    </source>
</evidence>
<dbReference type="Pfam" id="PF07690">
    <property type="entry name" value="MFS_1"/>
    <property type="match status" value="2"/>
</dbReference>
<name>A0ABW6MQ73_9ACTN</name>
<dbReference type="InterPro" id="IPR020846">
    <property type="entry name" value="MFS_dom"/>
</dbReference>
<dbReference type="CDD" id="cd17321">
    <property type="entry name" value="MFS_MMR_MDR_like"/>
    <property type="match status" value="1"/>
</dbReference>
<organism evidence="10 11">
    <name type="scientific">Streptomyces hokutonensis</name>
    <dbReference type="NCBI Taxonomy" id="1306990"/>
    <lineage>
        <taxon>Bacteria</taxon>
        <taxon>Bacillati</taxon>
        <taxon>Actinomycetota</taxon>
        <taxon>Actinomycetes</taxon>
        <taxon>Kitasatosporales</taxon>
        <taxon>Streptomycetaceae</taxon>
        <taxon>Streptomyces</taxon>
    </lineage>
</organism>
<comment type="subcellular location">
    <subcellularLocation>
        <location evidence="1">Cell membrane</location>
        <topology evidence="1">Multi-pass membrane protein</topology>
    </subcellularLocation>
</comment>
<feature type="domain" description="Major facilitator superfamily (MFS) profile" evidence="9">
    <location>
        <begin position="19"/>
        <end position="464"/>
    </location>
</feature>
<keyword evidence="11" id="KW-1185">Reference proteome</keyword>
<keyword evidence="2" id="KW-0813">Transport</keyword>
<gene>
    <name evidence="10" type="ORF">ACFYNQ_51050</name>
</gene>
<proteinExistence type="predicted"/>
<dbReference type="InterPro" id="IPR036259">
    <property type="entry name" value="MFS_trans_sf"/>
</dbReference>
<dbReference type="Gene3D" id="1.20.1250.20">
    <property type="entry name" value="MFS general substrate transporter like domains"/>
    <property type="match status" value="1"/>
</dbReference>
<dbReference type="PROSITE" id="PS50850">
    <property type="entry name" value="MFS"/>
    <property type="match status" value="1"/>
</dbReference>
<evidence type="ECO:0000313" key="11">
    <source>
        <dbReference type="Proteomes" id="UP001601303"/>
    </source>
</evidence>
<evidence type="ECO:0000256" key="3">
    <source>
        <dbReference type="ARBA" id="ARBA00022475"/>
    </source>
</evidence>
<keyword evidence="7" id="KW-0046">Antibiotic resistance</keyword>
<dbReference type="RefSeq" id="WP_388115686.1">
    <property type="nucleotide sequence ID" value="NZ_JBIAHM010000040.1"/>
</dbReference>
<keyword evidence="6 8" id="KW-0472">Membrane</keyword>
<dbReference type="PANTHER" id="PTHR42718:SF46">
    <property type="entry name" value="BLR6921 PROTEIN"/>
    <property type="match status" value="1"/>
</dbReference>
<dbReference type="Proteomes" id="UP001601303">
    <property type="component" value="Unassembled WGS sequence"/>
</dbReference>
<feature type="transmembrane region" description="Helical" evidence="8">
    <location>
        <begin position="316"/>
        <end position="336"/>
    </location>
</feature>
<keyword evidence="4 8" id="KW-0812">Transmembrane</keyword>
<sequence>MSVSDPDIARASAGLPGRLVASLAFGTVLQALNSTMIAVALVDIRKDFHAGQSASWLVTALYLTTAVAAPVMGRVADSFGAKKVCLSGLCFVIMSSTAAPFMPNIGALIACRVFLGIGTAAQYPCAVAVIRRVTEERQARPQSALGILATCSQVIGALGPTVGGIMVDLFHWPGIFLVNSPLALIAGSAVLTSVPTDPEPDTHGATDRGRFATARFDVAGLLLFATALTFLLLFLFSLAQTPQFWWLGIALLCALALVFQELQSAAPFLEFSLLRNWSLTATYLRTIVTYTAFYCVFYGLPQWLEEARDFRPSQVGLVLVPITAMGIVTTAVATYLENRRGPRITLIIGTAAMAIGGLLLAMSNRASPLWLLLGTCAVLGLPDGFNNIGNQMSMYSAAPTSQVGGASGLYRTCQSLGAIFATVFLAFLMRGPSTDEALHRVGFLVCGLSILLLVAALLKGRPAESRSL</sequence>
<comment type="caution">
    <text evidence="10">The sequence shown here is derived from an EMBL/GenBank/DDBJ whole genome shotgun (WGS) entry which is preliminary data.</text>
</comment>
<feature type="transmembrane region" description="Helical" evidence="8">
    <location>
        <begin position="20"/>
        <end position="42"/>
    </location>
</feature>
<evidence type="ECO:0000256" key="6">
    <source>
        <dbReference type="ARBA" id="ARBA00023136"/>
    </source>
</evidence>
<dbReference type="Gene3D" id="1.20.1720.10">
    <property type="entry name" value="Multidrug resistance protein D"/>
    <property type="match status" value="1"/>
</dbReference>
<protein>
    <submittedName>
        <fullName evidence="10">MFS transporter</fullName>
    </submittedName>
</protein>
<feature type="transmembrane region" description="Helical" evidence="8">
    <location>
        <begin position="369"/>
        <end position="388"/>
    </location>
</feature>
<dbReference type="EMBL" id="JBIAHM010000040">
    <property type="protein sequence ID" value="MFE9606860.1"/>
    <property type="molecule type" value="Genomic_DNA"/>
</dbReference>
<evidence type="ECO:0000256" key="4">
    <source>
        <dbReference type="ARBA" id="ARBA00022692"/>
    </source>
</evidence>
<feature type="transmembrane region" description="Helical" evidence="8">
    <location>
        <begin position="441"/>
        <end position="458"/>
    </location>
</feature>
<feature type="transmembrane region" description="Helical" evidence="8">
    <location>
        <begin position="343"/>
        <end position="363"/>
    </location>
</feature>
<dbReference type="PANTHER" id="PTHR42718">
    <property type="entry name" value="MAJOR FACILITATOR SUPERFAMILY MULTIDRUG TRANSPORTER MFSC"/>
    <property type="match status" value="1"/>
</dbReference>
<feature type="transmembrane region" description="Helical" evidence="8">
    <location>
        <begin position="283"/>
        <end position="304"/>
    </location>
</feature>
<feature type="transmembrane region" description="Helical" evidence="8">
    <location>
        <begin position="218"/>
        <end position="238"/>
    </location>
</feature>